<dbReference type="AlphaFoldDB" id="A0AAD2D4T0"/>
<dbReference type="GO" id="GO:1990904">
    <property type="term" value="C:ribonucleoprotein complex"/>
    <property type="evidence" value="ECO:0007669"/>
    <property type="project" value="UniProtKB-KW"/>
</dbReference>
<keyword evidence="7" id="KW-1185">Reference proteome</keyword>
<comment type="similarity">
    <text evidence="1">Belongs to the eukaryotic ribosomal protein eL22 family.</text>
</comment>
<evidence type="ECO:0000313" key="7">
    <source>
        <dbReference type="Proteomes" id="UP001295684"/>
    </source>
</evidence>
<evidence type="ECO:0000256" key="4">
    <source>
        <dbReference type="ARBA" id="ARBA00040613"/>
    </source>
</evidence>
<dbReference type="GO" id="GO:0005840">
    <property type="term" value="C:ribosome"/>
    <property type="evidence" value="ECO:0007669"/>
    <property type="project" value="UniProtKB-KW"/>
</dbReference>
<accession>A0AAD2D4T0</accession>
<evidence type="ECO:0000256" key="2">
    <source>
        <dbReference type="ARBA" id="ARBA00022980"/>
    </source>
</evidence>
<dbReference type="GO" id="GO:0002181">
    <property type="term" value="P:cytoplasmic translation"/>
    <property type="evidence" value="ECO:0007669"/>
    <property type="project" value="TreeGrafter"/>
</dbReference>
<comment type="caution">
    <text evidence="6">The sequence shown here is derived from an EMBL/GenBank/DDBJ whole genome shotgun (WGS) entry which is preliminary data.</text>
</comment>
<dbReference type="GO" id="GO:0003735">
    <property type="term" value="F:structural constituent of ribosome"/>
    <property type="evidence" value="ECO:0007669"/>
    <property type="project" value="InterPro"/>
</dbReference>
<proteinExistence type="inferred from homology"/>
<dbReference type="PANTHER" id="PTHR10064">
    <property type="entry name" value="60S RIBOSOMAL PROTEIN L22"/>
    <property type="match status" value="1"/>
</dbReference>
<dbReference type="EMBL" id="CAMPGE010022328">
    <property type="protein sequence ID" value="CAI2380377.1"/>
    <property type="molecule type" value="Genomic_DNA"/>
</dbReference>
<reference evidence="6" key="1">
    <citation type="submission" date="2023-07" db="EMBL/GenBank/DDBJ databases">
        <authorList>
            <consortium name="AG Swart"/>
            <person name="Singh M."/>
            <person name="Singh A."/>
            <person name="Seah K."/>
            <person name="Emmerich C."/>
        </authorList>
    </citation>
    <scope>NUCLEOTIDE SEQUENCE</scope>
    <source>
        <strain evidence="6">DP1</strain>
    </source>
</reference>
<evidence type="ECO:0000313" key="6">
    <source>
        <dbReference type="EMBL" id="CAI2380377.1"/>
    </source>
</evidence>
<evidence type="ECO:0000256" key="1">
    <source>
        <dbReference type="ARBA" id="ARBA00007817"/>
    </source>
</evidence>
<keyword evidence="3" id="KW-0687">Ribonucleoprotein</keyword>
<keyword evidence="2" id="KW-0689">Ribosomal protein</keyword>
<name>A0AAD2D4T0_EUPCR</name>
<dbReference type="InterPro" id="IPR002671">
    <property type="entry name" value="Ribosomal_eL22"/>
</dbReference>
<dbReference type="Proteomes" id="UP001295684">
    <property type="component" value="Unassembled WGS sequence"/>
</dbReference>
<sequence>MPAKTMLKKKVKKTKTRTYKFVIDCQVTVEDNIISLDSFVKYLSENIKNEGKKNNFGDRISVTKEGYNAVVTVKGEFPKRYLKYLSKKYLKKQGIRDYIRVLASGKLGYQLRYFKVNAGDEEEDE</sequence>
<gene>
    <name evidence="6" type="ORF">ECRASSUSDP1_LOCUS21811</name>
</gene>
<organism evidence="6 7">
    <name type="scientific">Euplotes crassus</name>
    <dbReference type="NCBI Taxonomy" id="5936"/>
    <lineage>
        <taxon>Eukaryota</taxon>
        <taxon>Sar</taxon>
        <taxon>Alveolata</taxon>
        <taxon>Ciliophora</taxon>
        <taxon>Intramacronucleata</taxon>
        <taxon>Spirotrichea</taxon>
        <taxon>Hypotrichia</taxon>
        <taxon>Euplotida</taxon>
        <taxon>Euplotidae</taxon>
        <taxon>Moneuplotes</taxon>
    </lineage>
</organism>
<dbReference type="Pfam" id="PF01776">
    <property type="entry name" value="Ribosomal_L22e"/>
    <property type="match status" value="1"/>
</dbReference>
<dbReference type="InterPro" id="IPR038526">
    <property type="entry name" value="Ribosomal_eL22_sf"/>
</dbReference>
<evidence type="ECO:0000256" key="3">
    <source>
        <dbReference type="ARBA" id="ARBA00023274"/>
    </source>
</evidence>
<dbReference type="GO" id="GO:0003723">
    <property type="term" value="F:RNA binding"/>
    <property type="evidence" value="ECO:0007669"/>
    <property type="project" value="TreeGrafter"/>
</dbReference>
<dbReference type="PANTHER" id="PTHR10064:SF0">
    <property type="entry name" value="FI24544P1-RELATED"/>
    <property type="match status" value="1"/>
</dbReference>
<protein>
    <recommendedName>
        <fullName evidence="4">Large ribosomal subunit protein eL22</fullName>
    </recommendedName>
    <alternativeName>
        <fullName evidence="5">60S ribosomal protein L22</fullName>
    </alternativeName>
</protein>
<evidence type="ECO:0000256" key="5">
    <source>
        <dbReference type="ARBA" id="ARBA00041214"/>
    </source>
</evidence>
<dbReference type="Gene3D" id="3.30.1360.210">
    <property type="match status" value="1"/>
</dbReference>